<proteinExistence type="predicted"/>
<comment type="caution">
    <text evidence="2">The sequence shown here is derived from an EMBL/GenBank/DDBJ whole genome shotgun (WGS) entry which is preliminary data.</text>
</comment>
<dbReference type="PANTHER" id="PTHR43751">
    <property type="entry name" value="SULFATASE"/>
    <property type="match status" value="1"/>
</dbReference>
<evidence type="ECO:0000259" key="1">
    <source>
        <dbReference type="Pfam" id="PF00884"/>
    </source>
</evidence>
<reference evidence="2 3" key="1">
    <citation type="journal article" date="2012" name="Front. Microbiol.">
        <title>Redundancy and modularity in membrane-associated dissimilatory nitrate reduction in Bacillus.</title>
        <authorList>
            <person name="Heylen K."/>
            <person name="Keltjens J."/>
        </authorList>
    </citation>
    <scope>NUCLEOTIDE SEQUENCE [LARGE SCALE GENOMIC DNA]</scope>
    <source>
        <strain evidence="3">LMG 21833T</strain>
    </source>
</reference>
<dbReference type="SUPFAM" id="SSF53649">
    <property type="entry name" value="Alkaline phosphatase-like"/>
    <property type="match status" value="1"/>
</dbReference>
<dbReference type="CDD" id="cd16148">
    <property type="entry name" value="sulfatase_like"/>
    <property type="match status" value="1"/>
</dbReference>
<keyword evidence="3" id="KW-1185">Reference proteome</keyword>
<protein>
    <submittedName>
        <fullName evidence="2">Sulfatase</fullName>
    </submittedName>
</protein>
<dbReference type="RefSeq" id="WP_007087730.1">
    <property type="nucleotide sequence ID" value="NZ_AJLS01000150.1"/>
</dbReference>
<dbReference type="InterPro" id="IPR052701">
    <property type="entry name" value="GAG_Ulvan_Degrading_Sulfatases"/>
</dbReference>
<dbReference type="InterPro" id="IPR000917">
    <property type="entry name" value="Sulfatase_N"/>
</dbReference>
<dbReference type="AlphaFoldDB" id="K6D7U6"/>
<dbReference type="Gene3D" id="3.40.720.10">
    <property type="entry name" value="Alkaline Phosphatase, subunit A"/>
    <property type="match status" value="1"/>
</dbReference>
<dbReference type="eggNOG" id="COG3119">
    <property type="taxonomic scope" value="Bacteria"/>
</dbReference>
<dbReference type="PATRIC" id="fig|1117379.3.peg.4916"/>
<sequence>MKIIYLDIDSLRPDHMGCYGYERNTTPHLDSIAEKGIRFQHCYAASSPCVPSRASFMSGRFAVNHGALTHWGPGYDFYYPEGDGHSKKYPFFTRYLREADYKTVTFSSFGDRHHAWWYFAGWSEVHTHTLKEGNENADEVISKAIPWLEQHGKEDNYFLHIQLWDPHTLYTSPVEYFEKWRSTPVKEFPSEEIIEQHQADSFPRSARFLHTIDHFPATMPSTIKDRNDYKHLIDGYDGAISFMDEQIGKLLNKLSELGIEDEVCFVISADHGESMGEQGIYGEHASATESVHHLPLIVRVPGVTSPGTVYDGFLYNVDVIATITELVGLSVPSGWDGSSYLPVLKGENIEGREYLVMDHALYTCQRSVRDERWYYIRTYHPGLYRFDDVTLYDMDHDPHQTKNVAHDYPEIVKEMNHRLALWEQEHLGYPRNMVDPLQKVVETGPWKYVTLDQWVNHLRKAGWEEAANQLKNKFAQHDEVSSAYGDTPTIR</sequence>
<dbReference type="STRING" id="1117379.BABA_23695"/>
<dbReference type="OrthoDB" id="9762324at2"/>
<dbReference type="EMBL" id="AJLS01000150">
    <property type="protein sequence ID" value="EKN64158.1"/>
    <property type="molecule type" value="Genomic_DNA"/>
</dbReference>
<evidence type="ECO:0000313" key="3">
    <source>
        <dbReference type="Proteomes" id="UP000006316"/>
    </source>
</evidence>
<dbReference type="InterPro" id="IPR017850">
    <property type="entry name" value="Alkaline_phosphatase_core_sf"/>
</dbReference>
<organism evidence="2 3">
    <name type="scientific">Neobacillus bataviensis LMG 21833</name>
    <dbReference type="NCBI Taxonomy" id="1117379"/>
    <lineage>
        <taxon>Bacteria</taxon>
        <taxon>Bacillati</taxon>
        <taxon>Bacillota</taxon>
        <taxon>Bacilli</taxon>
        <taxon>Bacillales</taxon>
        <taxon>Bacillaceae</taxon>
        <taxon>Neobacillus</taxon>
    </lineage>
</organism>
<name>K6D7U6_9BACI</name>
<dbReference type="PANTHER" id="PTHR43751:SF3">
    <property type="entry name" value="SULFATASE N-TERMINAL DOMAIN-CONTAINING PROTEIN"/>
    <property type="match status" value="1"/>
</dbReference>
<gene>
    <name evidence="2" type="ORF">BABA_23695</name>
</gene>
<evidence type="ECO:0000313" key="2">
    <source>
        <dbReference type="EMBL" id="EKN64158.1"/>
    </source>
</evidence>
<dbReference type="Pfam" id="PF00884">
    <property type="entry name" value="Sulfatase"/>
    <property type="match status" value="1"/>
</dbReference>
<feature type="domain" description="Sulfatase N-terminal" evidence="1">
    <location>
        <begin position="3"/>
        <end position="328"/>
    </location>
</feature>
<accession>K6D7U6</accession>
<dbReference type="Proteomes" id="UP000006316">
    <property type="component" value="Unassembled WGS sequence"/>
</dbReference>